<gene>
    <name evidence="2" type="ORF">RND71_043736</name>
</gene>
<organism evidence="2 3">
    <name type="scientific">Anisodus tanguticus</name>
    <dbReference type="NCBI Taxonomy" id="243964"/>
    <lineage>
        <taxon>Eukaryota</taxon>
        <taxon>Viridiplantae</taxon>
        <taxon>Streptophyta</taxon>
        <taxon>Embryophyta</taxon>
        <taxon>Tracheophyta</taxon>
        <taxon>Spermatophyta</taxon>
        <taxon>Magnoliopsida</taxon>
        <taxon>eudicotyledons</taxon>
        <taxon>Gunneridae</taxon>
        <taxon>Pentapetalae</taxon>
        <taxon>asterids</taxon>
        <taxon>lamiids</taxon>
        <taxon>Solanales</taxon>
        <taxon>Solanaceae</taxon>
        <taxon>Solanoideae</taxon>
        <taxon>Hyoscyameae</taxon>
        <taxon>Anisodus</taxon>
    </lineage>
</organism>
<dbReference type="InterPro" id="IPR004839">
    <property type="entry name" value="Aminotransferase_I/II_large"/>
</dbReference>
<dbReference type="Gene3D" id="3.40.640.10">
    <property type="entry name" value="Type I PLP-dependent aspartate aminotransferase-like (Major domain)"/>
    <property type="match status" value="1"/>
</dbReference>
<dbReference type="PANTHER" id="PTHR13467">
    <property type="entry name" value="CUE DOMAIN CONTAINING PROTEIN 1"/>
    <property type="match status" value="1"/>
</dbReference>
<dbReference type="InterPro" id="IPR040192">
    <property type="entry name" value="CUEDC1"/>
</dbReference>
<dbReference type="Proteomes" id="UP001291623">
    <property type="component" value="Unassembled WGS sequence"/>
</dbReference>
<protein>
    <recommendedName>
        <fullName evidence="1">Aminotransferase class I/classII large domain-containing protein</fullName>
    </recommendedName>
</protein>
<dbReference type="EMBL" id="JAVYJV010000110">
    <property type="protein sequence ID" value="KAK4336624.1"/>
    <property type="molecule type" value="Genomic_DNA"/>
</dbReference>
<evidence type="ECO:0000259" key="1">
    <source>
        <dbReference type="Pfam" id="PF00155"/>
    </source>
</evidence>
<dbReference type="InterPro" id="IPR015424">
    <property type="entry name" value="PyrdxlP-dep_Trfase"/>
</dbReference>
<evidence type="ECO:0000313" key="3">
    <source>
        <dbReference type="Proteomes" id="UP001291623"/>
    </source>
</evidence>
<dbReference type="InterPro" id="IPR015421">
    <property type="entry name" value="PyrdxlP-dep_Trfase_major"/>
</dbReference>
<dbReference type="PANTHER" id="PTHR13467:SF3">
    <property type="entry name" value="CUE DOMAIN-CONTAINING PROTEIN 1"/>
    <property type="match status" value="1"/>
</dbReference>
<dbReference type="GO" id="GO:0030170">
    <property type="term" value="F:pyridoxal phosphate binding"/>
    <property type="evidence" value="ECO:0007669"/>
    <property type="project" value="InterPro"/>
</dbReference>
<feature type="domain" description="Aminotransferase class I/classII large" evidence="1">
    <location>
        <begin position="158"/>
        <end position="241"/>
    </location>
</feature>
<proteinExistence type="predicted"/>
<dbReference type="SUPFAM" id="SSF53383">
    <property type="entry name" value="PLP-dependent transferases"/>
    <property type="match status" value="1"/>
</dbReference>
<dbReference type="Pfam" id="PF00155">
    <property type="entry name" value="Aminotran_1_2"/>
    <property type="match status" value="1"/>
</dbReference>
<reference evidence="2" key="1">
    <citation type="submission" date="2023-12" db="EMBL/GenBank/DDBJ databases">
        <title>Genome assembly of Anisodus tanguticus.</title>
        <authorList>
            <person name="Wang Y.-J."/>
        </authorList>
    </citation>
    <scope>NUCLEOTIDE SEQUENCE</scope>
    <source>
        <strain evidence="2">KB-2021</strain>
        <tissue evidence="2">Leaf</tissue>
    </source>
</reference>
<keyword evidence="3" id="KW-1185">Reference proteome</keyword>
<comment type="caution">
    <text evidence="2">The sequence shown here is derived from an EMBL/GenBank/DDBJ whole genome shotgun (WGS) entry which is preliminary data.</text>
</comment>
<name>A0AAE1UTI9_9SOLA</name>
<accession>A0AAE1UTI9</accession>
<evidence type="ECO:0000313" key="2">
    <source>
        <dbReference type="EMBL" id="KAK4336624.1"/>
    </source>
</evidence>
<sequence>MKENERQRMNINVDNPETAQYLEDERIAIMLQNEEFVSELKRNKEFLNALNNESLAQDNSRSKIFHNNNIPSASNTCSFDSNQNFSDADFKERIRNMGKLSRRKFAQLAGLFSRNKSSMPSRDNLLVENSDDNYTQLKNDYSDSEEYYDKKNFNSAKHIHLEVEKKLAEFLDVEETVLYSYGFSTVASSIPAYAKKGDIIFCDEAVNFSIQKGLIASRSDIKFFKHNDHHDLKRLLEDNKDEEEKNPKKAKQLKYYKFDEVE</sequence>
<dbReference type="AlphaFoldDB" id="A0AAE1UTI9"/>